<dbReference type="SMART" id="SM00044">
    <property type="entry name" value="CYCc"/>
    <property type="match status" value="1"/>
</dbReference>
<evidence type="ECO:0000256" key="6">
    <source>
        <dbReference type="ARBA" id="ARBA00023239"/>
    </source>
</evidence>
<comment type="subcellular location">
    <subcellularLocation>
        <location evidence="1">Membrane</location>
    </subcellularLocation>
</comment>
<dbReference type="Pfam" id="PF13426">
    <property type="entry name" value="PAS_9"/>
    <property type="match status" value="1"/>
</dbReference>
<keyword evidence="2 7" id="KW-0812">Transmembrane</keyword>
<dbReference type="KEGG" id="tva:5464821"/>
<feature type="transmembrane region" description="Helical" evidence="7">
    <location>
        <begin position="136"/>
        <end position="158"/>
    </location>
</feature>
<dbReference type="InterPro" id="IPR050401">
    <property type="entry name" value="Cyclic_nucleotide_synthase"/>
</dbReference>
<dbReference type="PANTHER" id="PTHR11920">
    <property type="entry name" value="GUANYLYL CYCLASE"/>
    <property type="match status" value="1"/>
</dbReference>
<protein>
    <submittedName>
        <fullName evidence="9">Adenylate and Guanylate cyclase catalytic domain containing protein</fullName>
    </submittedName>
</protein>
<proteinExistence type="predicted"/>
<evidence type="ECO:0000256" key="2">
    <source>
        <dbReference type="ARBA" id="ARBA00022692"/>
    </source>
</evidence>
<dbReference type="InParanoid" id="A2DJS0"/>
<evidence type="ECO:0000256" key="3">
    <source>
        <dbReference type="ARBA" id="ARBA00022741"/>
    </source>
</evidence>
<dbReference type="GO" id="GO:0005886">
    <property type="term" value="C:plasma membrane"/>
    <property type="evidence" value="ECO:0000318"/>
    <property type="project" value="GO_Central"/>
</dbReference>
<evidence type="ECO:0000256" key="5">
    <source>
        <dbReference type="ARBA" id="ARBA00023136"/>
    </source>
</evidence>
<dbReference type="VEuPathDB" id="TrichDB:TVAGG3_0289980"/>
<dbReference type="CDD" id="cd00130">
    <property type="entry name" value="PAS"/>
    <property type="match status" value="1"/>
</dbReference>
<dbReference type="GO" id="GO:0007168">
    <property type="term" value="P:receptor guanylyl cyclase signaling pathway"/>
    <property type="evidence" value="ECO:0000318"/>
    <property type="project" value="GO_Central"/>
</dbReference>
<dbReference type="Pfam" id="PF00211">
    <property type="entry name" value="Guanylate_cyc"/>
    <property type="match status" value="1"/>
</dbReference>
<keyword evidence="4 7" id="KW-1133">Transmembrane helix</keyword>
<keyword evidence="3" id="KW-0547">Nucleotide-binding</keyword>
<gene>
    <name evidence="9" type="ORF">TVAG_451980</name>
</gene>
<keyword evidence="10" id="KW-1185">Reference proteome</keyword>
<evidence type="ECO:0000313" key="10">
    <source>
        <dbReference type="Proteomes" id="UP000001542"/>
    </source>
</evidence>
<dbReference type="OrthoDB" id="354346at2759"/>
<keyword evidence="6" id="KW-0456">Lyase</keyword>
<dbReference type="SUPFAM" id="SSF55785">
    <property type="entry name" value="PYP-like sensor domain (PAS domain)"/>
    <property type="match status" value="1"/>
</dbReference>
<evidence type="ECO:0000259" key="8">
    <source>
        <dbReference type="PROSITE" id="PS50125"/>
    </source>
</evidence>
<name>A2DJS0_TRIV3</name>
<dbReference type="InterPro" id="IPR001054">
    <property type="entry name" value="A/G_cyclase"/>
</dbReference>
<dbReference type="PROSITE" id="PS50125">
    <property type="entry name" value="GUANYLATE_CYCLASE_2"/>
    <property type="match status" value="1"/>
</dbReference>
<accession>A2DJS0</accession>
<dbReference type="GO" id="GO:0000166">
    <property type="term" value="F:nucleotide binding"/>
    <property type="evidence" value="ECO:0007669"/>
    <property type="project" value="UniProtKB-KW"/>
</dbReference>
<dbReference type="RefSeq" id="XP_001580270.1">
    <property type="nucleotide sequence ID" value="XM_001580220.1"/>
</dbReference>
<evidence type="ECO:0000256" key="7">
    <source>
        <dbReference type="SAM" id="Phobius"/>
    </source>
</evidence>
<dbReference type="GO" id="GO:0006182">
    <property type="term" value="P:cGMP biosynthetic process"/>
    <property type="evidence" value="ECO:0000318"/>
    <property type="project" value="GO_Central"/>
</dbReference>
<dbReference type="eggNOG" id="KOG4171">
    <property type="taxonomic scope" value="Eukaryota"/>
</dbReference>
<dbReference type="Gene3D" id="3.30.450.20">
    <property type="entry name" value="PAS domain"/>
    <property type="match status" value="1"/>
</dbReference>
<dbReference type="AlphaFoldDB" id="A2DJS0"/>
<dbReference type="InterPro" id="IPR035965">
    <property type="entry name" value="PAS-like_dom_sf"/>
</dbReference>
<reference evidence="9" key="2">
    <citation type="journal article" date="2007" name="Science">
        <title>Draft genome sequence of the sexually transmitted pathogen Trichomonas vaginalis.</title>
        <authorList>
            <person name="Carlton J.M."/>
            <person name="Hirt R.P."/>
            <person name="Silva J.C."/>
            <person name="Delcher A.L."/>
            <person name="Schatz M."/>
            <person name="Zhao Q."/>
            <person name="Wortman J.R."/>
            <person name="Bidwell S.L."/>
            <person name="Alsmark U.C.M."/>
            <person name="Besteiro S."/>
            <person name="Sicheritz-Ponten T."/>
            <person name="Noel C.J."/>
            <person name="Dacks J.B."/>
            <person name="Foster P.G."/>
            <person name="Simillion C."/>
            <person name="Van de Peer Y."/>
            <person name="Miranda-Saavedra D."/>
            <person name="Barton G.J."/>
            <person name="Westrop G.D."/>
            <person name="Mueller S."/>
            <person name="Dessi D."/>
            <person name="Fiori P.L."/>
            <person name="Ren Q."/>
            <person name="Paulsen I."/>
            <person name="Zhang H."/>
            <person name="Bastida-Corcuera F.D."/>
            <person name="Simoes-Barbosa A."/>
            <person name="Brown M.T."/>
            <person name="Hayes R.D."/>
            <person name="Mukherjee M."/>
            <person name="Okumura C.Y."/>
            <person name="Schneider R."/>
            <person name="Smith A.J."/>
            <person name="Vanacova S."/>
            <person name="Villalvazo M."/>
            <person name="Haas B.J."/>
            <person name="Pertea M."/>
            <person name="Feldblyum T.V."/>
            <person name="Utterback T.R."/>
            <person name="Shu C.L."/>
            <person name="Osoegawa K."/>
            <person name="de Jong P.J."/>
            <person name="Hrdy I."/>
            <person name="Horvathova L."/>
            <person name="Zubacova Z."/>
            <person name="Dolezal P."/>
            <person name="Malik S.B."/>
            <person name="Logsdon J.M. Jr."/>
            <person name="Henze K."/>
            <person name="Gupta A."/>
            <person name="Wang C.C."/>
            <person name="Dunne R.L."/>
            <person name="Upcroft J.A."/>
            <person name="Upcroft P."/>
            <person name="White O."/>
            <person name="Salzberg S.L."/>
            <person name="Tang P."/>
            <person name="Chiu C.-H."/>
            <person name="Lee Y.-S."/>
            <person name="Embley T.M."/>
            <person name="Coombs G.H."/>
            <person name="Mottram J.C."/>
            <person name="Tachezy J."/>
            <person name="Fraser-Liggett C.M."/>
            <person name="Johnson P.J."/>
        </authorList>
    </citation>
    <scope>NUCLEOTIDE SEQUENCE [LARGE SCALE GENOMIC DNA]</scope>
    <source>
        <strain evidence="9">G3</strain>
    </source>
</reference>
<dbReference type="SUPFAM" id="SSF55073">
    <property type="entry name" value="Nucleotide cyclase"/>
    <property type="match status" value="1"/>
</dbReference>
<dbReference type="InterPro" id="IPR029787">
    <property type="entry name" value="Nucleotide_cyclase"/>
</dbReference>
<dbReference type="CDD" id="cd07302">
    <property type="entry name" value="CHD"/>
    <property type="match status" value="1"/>
</dbReference>
<evidence type="ECO:0000256" key="4">
    <source>
        <dbReference type="ARBA" id="ARBA00022989"/>
    </source>
</evidence>
<dbReference type="VEuPathDB" id="TrichDB:TVAG_138030"/>
<feature type="domain" description="Guanylate cyclase" evidence="8">
    <location>
        <begin position="355"/>
        <end position="487"/>
    </location>
</feature>
<organism evidence="9 10">
    <name type="scientific">Trichomonas vaginalis (strain ATCC PRA-98 / G3)</name>
    <dbReference type="NCBI Taxonomy" id="412133"/>
    <lineage>
        <taxon>Eukaryota</taxon>
        <taxon>Metamonada</taxon>
        <taxon>Parabasalia</taxon>
        <taxon>Trichomonadida</taxon>
        <taxon>Trichomonadidae</taxon>
        <taxon>Trichomonas</taxon>
    </lineage>
</organism>
<dbReference type="GO" id="GO:0004383">
    <property type="term" value="F:guanylate cyclase activity"/>
    <property type="evidence" value="ECO:0000318"/>
    <property type="project" value="GO_Central"/>
</dbReference>
<evidence type="ECO:0000313" key="9">
    <source>
        <dbReference type="EMBL" id="EAY19284.1"/>
    </source>
</evidence>
<dbReference type="VEuPathDB" id="TrichDB:TVAG_138020"/>
<reference evidence="9" key="1">
    <citation type="submission" date="2006-10" db="EMBL/GenBank/DDBJ databases">
        <authorList>
            <person name="Amadeo P."/>
            <person name="Zhao Q."/>
            <person name="Wortman J."/>
            <person name="Fraser-Liggett C."/>
            <person name="Carlton J."/>
        </authorList>
    </citation>
    <scope>NUCLEOTIDE SEQUENCE</scope>
    <source>
        <strain evidence="9">G3</strain>
    </source>
</reference>
<dbReference type="GO" id="GO:0035556">
    <property type="term" value="P:intracellular signal transduction"/>
    <property type="evidence" value="ECO:0007669"/>
    <property type="project" value="InterPro"/>
</dbReference>
<dbReference type="EMBL" id="DS113209">
    <property type="protein sequence ID" value="EAY19284.1"/>
    <property type="molecule type" value="Genomic_DNA"/>
</dbReference>
<sequence length="532" mass="59832">MMKMSIPKFIEYFHKLRLGGHEKNELPFTGMTNALKTASKILACKDKEEPPTTIPESAHCFTAAVQLYLTSGFLLKNLAFVSMENESERTYPVPNDPEFEQIWQIGPIELYEAFFFRIGKSLVSEIMDGINSYGSIIFGVGFACIALSFIFMCVAIILIHKEDILLTFTMRLLLFCPPRVVLSNSRIMDLIAGDYDNKDAANTAKHLAYSNEVMNKLNDCVMVLHDDEFHKIISINSAFEETFDILPEDLIGKNAKEFFTNERFQGKVDTVLATITNLQFEKDGNTVFMEFTPVIVNGTKIISGRDHTQNILHEQLIEEERKKSDTMLASILPASLVSRVQAGEKNISFSVQSVTVMFFDVVEFTPWCGSHDAQYVMRMLNIVFKEMDAITNAHKTMTKIKCIGDCYMAAGGIFDEVNQPQIHAREVVDFGCLAIKKLLEIDANENENLKIRVGINTGGPIVAGVIGTEKPTFEILGPPINIAHEMEHHGIPMKVHISRPVYEFIYGGQFSIKERGEIEVKGGKMFTYLVDP</sequence>
<dbReference type="GO" id="GO:0001653">
    <property type="term" value="F:peptide receptor activity"/>
    <property type="evidence" value="ECO:0000318"/>
    <property type="project" value="GO_Central"/>
</dbReference>
<dbReference type="Proteomes" id="UP000001542">
    <property type="component" value="Unassembled WGS sequence"/>
</dbReference>
<dbReference type="STRING" id="5722.A2DJS0"/>
<evidence type="ECO:0000256" key="1">
    <source>
        <dbReference type="ARBA" id="ARBA00004370"/>
    </source>
</evidence>
<keyword evidence="5 7" id="KW-0472">Membrane</keyword>
<dbReference type="Gene3D" id="3.30.70.1230">
    <property type="entry name" value="Nucleotide cyclase"/>
    <property type="match status" value="1"/>
</dbReference>
<dbReference type="InterPro" id="IPR000014">
    <property type="entry name" value="PAS"/>
</dbReference>
<dbReference type="PANTHER" id="PTHR11920:SF335">
    <property type="entry name" value="GUANYLATE CYCLASE"/>
    <property type="match status" value="1"/>
</dbReference>